<dbReference type="EMBL" id="AYKF01000091">
    <property type="protein sequence ID" value="ROO27548.1"/>
    <property type="molecule type" value="Genomic_DNA"/>
</dbReference>
<comment type="caution">
    <text evidence="2">The sequence shown here is derived from an EMBL/GenBank/DDBJ whole genome shotgun (WGS) entry which is preliminary data.</text>
</comment>
<evidence type="ECO:0000313" key="3">
    <source>
        <dbReference type="Proteomes" id="UP000285123"/>
    </source>
</evidence>
<organism evidence="2 3">
    <name type="scientific">Salinisphaera orenii YIM 95161</name>
    <dbReference type="NCBI Taxonomy" id="1051139"/>
    <lineage>
        <taxon>Bacteria</taxon>
        <taxon>Pseudomonadati</taxon>
        <taxon>Pseudomonadota</taxon>
        <taxon>Gammaproteobacteria</taxon>
        <taxon>Salinisphaerales</taxon>
        <taxon>Salinisphaeraceae</taxon>
        <taxon>Salinisphaera</taxon>
    </lineage>
</organism>
<accession>A0A423PPS2</accession>
<feature type="compositionally biased region" description="Basic and acidic residues" evidence="1">
    <location>
        <begin position="292"/>
        <end position="304"/>
    </location>
</feature>
<gene>
    <name evidence="2" type="ORF">SAHL_11255</name>
</gene>
<proteinExistence type="predicted"/>
<evidence type="ECO:0000313" key="2">
    <source>
        <dbReference type="EMBL" id="ROO27548.1"/>
    </source>
</evidence>
<evidence type="ECO:0008006" key="4">
    <source>
        <dbReference type="Google" id="ProtNLM"/>
    </source>
</evidence>
<evidence type="ECO:0000256" key="1">
    <source>
        <dbReference type="SAM" id="MobiDB-lite"/>
    </source>
</evidence>
<feature type="compositionally biased region" description="Low complexity" evidence="1">
    <location>
        <begin position="231"/>
        <end position="257"/>
    </location>
</feature>
<protein>
    <recommendedName>
        <fullName evidence="4">SHOCT domain-containing protein</fullName>
    </recommendedName>
</protein>
<dbReference type="AlphaFoldDB" id="A0A423PPS2"/>
<dbReference type="Proteomes" id="UP000285123">
    <property type="component" value="Unassembled WGS sequence"/>
</dbReference>
<reference evidence="2 3" key="1">
    <citation type="submission" date="2013-10" db="EMBL/GenBank/DDBJ databases">
        <title>Salinisphaera halophila YIM 95161 Genome Sequencing.</title>
        <authorList>
            <person name="Lai Q."/>
            <person name="Li C."/>
            <person name="Shao Z."/>
        </authorList>
    </citation>
    <scope>NUCLEOTIDE SEQUENCE [LARGE SCALE GENOMIC DNA]</scope>
    <source>
        <strain evidence="2 3">YIM 95161</strain>
    </source>
</reference>
<sequence>MIASMTAGCSALPNVGDRDNSPAYVNVVNTEEIRIRLIPQDAGAQQTNEHPAAFEPSQLEALLSSLRIENEDGRASTVTSPSRIRQLSASLSKAFVRAGPRQDVAFVVFRRVAQGQFAGSARHVTTGRAFYRGDTLHIIFGEFDDRFSEFRDMSINEFEYGSRAEPRQVGVQRLVAGESWHWHGERRDWIELEATPEAIEAARAAAPRVIESSASTAAQPLEYGPAAAGKSETGTAEPASEAPAAAESSASMTAEPAPAAPAPRDAEWSRIEERLTRLKRLREQNLISADDYEQKKDALLERLP</sequence>
<name>A0A423PPS2_9GAMM</name>
<feature type="region of interest" description="Disordered" evidence="1">
    <location>
        <begin position="216"/>
        <end position="269"/>
    </location>
</feature>
<feature type="region of interest" description="Disordered" evidence="1">
    <location>
        <begin position="282"/>
        <end position="304"/>
    </location>
</feature>